<dbReference type="Pfam" id="PF03960">
    <property type="entry name" value="ArsC"/>
    <property type="match status" value="1"/>
</dbReference>
<dbReference type="Proteomes" id="UP000289775">
    <property type="component" value="Unassembled WGS sequence"/>
</dbReference>
<dbReference type="NCBIfam" id="TIGR00014">
    <property type="entry name" value="arsC"/>
    <property type="match status" value="1"/>
</dbReference>
<dbReference type="InterPro" id="IPR036249">
    <property type="entry name" value="Thioredoxin-like_sf"/>
</dbReference>
<organism evidence="4 5">
    <name type="scientific">Flavobacterium beibuense</name>
    <dbReference type="NCBI Taxonomy" id="657326"/>
    <lineage>
        <taxon>Bacteria</taxon>
        <taxon>Pseudomonadati</taxon>
        <taxon>Bacteroidota</taxon>
        <taxon>Flavobacteriia</taxon>
        <taxon>Flavobacteriales</taxon>
        <taxon>Flavobacteriaceae</taxon>
        <taxon>Flavobacterium</taxon>
    </lineage>
</organism>
<reference evidence="4 5" key="1">
    <citation type="submission" date="2014-12" db="EMBL/GenBank/DDBJ databases">
        <title>Genome sequence of Flavobacterium beibuense RSKm HC5.</title>
        <authorList>
            <person name="Kim J.F."/>
            <person name="Song J.Y."/>
            <person name="Kwak M.-J."/>
            <person name="Lee S.-W."/>
        </authorList>
    </citation>
    <scope>NUCLEOTIDE SEQUENCE [LARGE SCALE GENOMIC DNA]</scope>
    <source>
        <strain evidence="4 5">RSKm HC5</strain>
    </source>
</reference>
<comment type="similarity">
    <text evidence="1 3">Belongs to the ArsC family.</text>
</comment>
<keyword evidence="2" id="KW-0560">Oxidoreductase</keyword>
<sequence>MQKNSSTMITIYHNPRCSKSREGLQLLEMEGKPFTTVKYLNEPLTKNELTSIIKKLNITPLELVRTKEKVWTENYKGKQLTDDEVIEAMLEHPALIERPIVVNGEKAVVARPAERIKEII</sequence>
<evidence type="ECO:0000256" key="3">
    <source>
        <dbReference type="PROSITE-ProRule" id="PRU01282"/>
    </source>
</evidence>
<dbReference type="SUPFAM" id="SSF52833">
    <property type="entry name" value="Thioredoxin-like"/>
    <property type="match status" value="1"/>
</dbReference>
<gene>
    <name evidence="4" type="ORF">NU09_2198</name>
</gene>
<dbReference type="InterPro" id="IPR006660">
    <property type="entry name" value="Arsenate_reductase-like"/>
</dbReference>
<evidence type="ECO:0000256" key="1">
    <source>
        <dbReference type="ARBA" id="ARBA00007198"/>
    </source>
</evidence>
<name>A0A444W9I6_9FLAO</name>
<dbReference type="EMBL" id="JUIW01000007">
    <property type="protein sequence ID" value="RYJ42412.1"/>
    <property type="molecule type" value="Genomic_DNA"/>
</dbReference>
<dbReference type="InterPro" id="IPR006659">
    <property type="entry name" value="Arsenate_reductase"/>
</dbReference>
<dbReference type="PANTHER" id="PTHR30041">
    <property type="entry name" value="ARSENATE REDUCTASE"/>
    <property type="match status" value="1"/>
</dbReference>
<dbReference type="PROSITE" id="PS51353">
    <property type="entry name" value="ARSC"/>
    <property type="match status" value="1"/>
</dbReference>
<dbReference type="Gene3D" id="3.40.30.10">
    <property type="entry name" value="Glutaredoxin"/>
    <property type="match status" value="1"/>
</dbReference>
<keyword evidence="5" id="KW-1185">Reference proteome</keyword>
<comment type="caution">
    <text evidence="4">The sequence shown here is derived from an EMBL/GenBank/DDBJ whole genome shotgun (WGS) entry which is preliminary data.</text>
</comment>
<dbReference type="GO" id="GO:0008794">
    <property type="term" value="F:arsenate reductase (glutaredoxin) activity"/>
    <property type="evidence" value="ECO:0007669"/>
    <property type="project" value="InterPro"/>
</dbReference>
<evidence type="ECO:0000256" key="2">
    <source>
        <dbReference type="ARBA" id="ARBA00023002"/>
    </source>
</evidence>
<dbReference type="CDD" id="cd03034">
    <property type="entry name" value="ArsC_ArsC"/>
    <property type="match status" value="1"/>
</dbReference>
<protein>
    <submittedName>
        <fullName evidence="4">Arsenate reductase (Glutaredoxin)</fullName>
    </submittedName>
</protein>
<accession>A0A444W9I6</accession>
<dbReference type="PANTHER" id="PTHR30041:SF4">
    <property type="entry name" value="ARSENATE REDUCTASE"/>
    <property type="match status" value="1"/>
</dbReference>
<dbReference type="AlphaFoldDB" id="A0A444W9I6"/>
<evidence type="ECO:0000313" key="4">
    <source>
        <dbReference type="EMBL" id="RYJ42412.1"/>
    </source>
</evidence>
<proteinExistence type="inferred from homology"/>
<evidence type="ECO:0000313" key="5">
    <source>
        <dbReference type="Proteomes" id="UP000289775"/>
    </source>
</evidence>